<evidence type="ECO:0000256" key="4">
    <source>
        <dbReference type="ARBA" id="ARBA00022692"/>
    </source>
</evidence>
<evidence type="ECO:0000256" key="3">
    <source>
        <dbReference type="ARBA" id="ARBA00022448"/>
    </source>
</evidence>
<dbReference type="PROSITE" id="PS50850">
    <property type="entry name" value="MFS"/>
    <property type="match status" value="1"/>
</dbReference>
<evidence type="ECO:0000313" key="9">
    <source>
        <dbReference type="EMBL" id="UQZ83152.1"/>
    </source>
</evidence>
<dbReference type="Gene3D" id="1.20.1250.20">
    <property type="entry name" value="MFS general substrate transporter like domains"/>
    <property type="match status" value="2"/>
</dbReference>
<protein>
    <submittedName>
        <fullName evidence="9">Glucose/mannose transporter GlcP</fullName>
    </submittedName>
</protein>
<dbReference type="RefSeq" id="WP_249865213.1">
    <property type="nucleotide sequence ID" value="NZ_CP027059.1"/>
</dbReference>
<evidence type="ECO:0000256" key="5">
    <source>
        <dbReference type="ARBA" id="ARBA00022989"/>
    </source>
</evidence>
<dbReference type="InterPro" id="IPR036259">
    <property type="entry name" value="MFS_trans_sf"/>
</dbReference>
<feature type="transmembrane region" description="Helical" evidence="7">
    <location>
        <begin position="43"/>
        <end position="61"/>
    </location>
</feature>
<feature type="transmembrane region" description="Helical" evidence="7">
    <location>
        <begin position="157"/>
        <end position="173"/>
    </location>
</feature>
<name>A0ABY4RP99_9BACL</name>
<proteinExistence type="inferred from homology"/>
<keyword evidence="5 7" id="KW-1133">Transmembrane helix</keyword>
<evidence type="ECO:0000256" key="7">
    <source>
        <dbReference type="SAM" id="Phobius"/>
    </source>
</evidence>
<feature type="transmembrane region" description="Helical" evidence="7">
    <location>
        <begin position="364"/>
        <end position="383"/>
    </location>
</feature>
<dbReference type="EMBL" id="CP027059">
    <property type="protein sequence ID" value="UQZ83152.1"/>
    <property type="molecule type" value="Genomic_DNA"/>
</dbReference>
<evidence type="ECO:0000256" key="6">
    <source>
        <dbReference type="ARBA" id="ARBA00023136"/>
    </source>
</evidence>
<reference evidence="9" key="2">
    <citation type="journal article" date="2021" name="J Anim Sci Technol">
        <title>Complete genome sequence of Paenibacillus konkukensis sp. nov. SK3146 as a potential probiotic strain.</title>
        <authorList>
            <person name="Jung H.I."/>
            <person name="Park S."/>
            <person name="Niu K.M."/>
            <person name="Lee S.W."/>
            <person name="Kothari D."/>
            <person name="Yi K.J."/>
            <person name="Kim S.K."/>
        </authorList>
    </citation>
    <scope>NUCLEOTIDE SEQUENCE</scope>
    <source>
        <strain evidence="9">SK3146</strain>
    </source>
</reference>
<comment type="similarity">
    <text evidence="2">Belongs to the major facilitator superfamily.</text>
</comment>
<organism evidence="9 10">
    <name type="scientific">Paenibacillus konkukensis</name>
    <dbReference type="NCBI Taxonomy" id="2020716"/>
    <lineage>
        <taxon>Bacteria</taxon>
        <taxon>Bacillati</taxon>
        <taxon>Bacillota</taxon>
        <taxon>Bacilli</taxon>
        <taxon>Bacillales</taxon>
        <taxon>Paenibacillaceae</taxon>
        <taxon>Paenibacillus</taxon>
    </lineage>
</organism>
<dbReference type="InterPro" id="IPR011701">
    <property type="entry name" value="MFS"/>
</dbReference>
<keyword evidence="4 7" id="KW-0812">Transmembrane</keyword>
<dbReference type="Proteomes" id="UP001057134">
    <property type="component" value="Chromosome"/>
</dbReference>
<accession>A0ABY4RP99</accession>
<feature type="transmembrane region" description="Helical" evidence="7">
    <location>
        <begin position="205"/>
        <end position="224"/>
    </location>
</feature>
<feature type="transmembrane region" description="Helical" evidence="7">
    <location>
        <begin position="97"/>
        <end position="119"/>
    </location>
</feature>
<dbReference type="PANTHER" id="PTHR23514">
    <property type="entry name" value="BYPASS OF STOP CODON PROTEIN 6"/>
    <property type="match status" value="1"/>
</dbReference>
<feature type="transmembrane region" description="Helical" evidence="7">
    <location>
        <begin position="244"/>
        <end position="265"/>
    </location>
</feature>
<feature type="transmembrane region" description="Helical" evidence="7">
    <location>
        <begin position="301"/>
        <end position="322"/>
    </location>
</feature>
<feature type="transmembrane region" description="Helical" evidence="7">
    <location>
        <begin position="334"/>
        <end position="352"/>
    </location>
</feature>
<feature type="transmembrane region" description="Helical" evidence="7">
    <location>
        <begin position="73"/>
        <end position="91"/>
    </location>
</feature>
<comment type="subcellular location">
    <subcellularLocation>
        <location evidence="1">Cell membrane</location>
        <topology evidence="1">Multi-pass membrane protein</topology>
    </subcellularLocation>
</comment>
<feature type="transmembrane region" description="Helical" evidence="7">
    <location>
        <begin position="277"/>
        <end position="295"/>
    </location>
</feature>
<dbReference type="SUPFAM" id="SSF103473">
    <property type="entry name" value="MFS general substrate transporter"/>
    <property type="match status" value="1"/>
</dbReference>
<sequence length="396" mass="43207">MNKLIWIGCCFYLLIGFTSVVAAALLPELMAHYGRDYADGGNLIFAQFSGFLLGVVTQPWWSKRFGRIRMLSFTLYFIAIGYLAIGLLPPWPVVLLTLPLVGFGSGMIESTVGALIIDAIEDKKAVAMSRLEVFFGAGALLMPVLISLLIAVGRWELTFFLTCLFAVLLSLIWRRYSSVNRQLLTAGGASHESGSSTAATAPYRGSGLTMLVCCIVVFFIYVGLEMSIVNFLPSILLETMKVDTAVASLSVSFFWATMVLGRLVCGVLAEKYGYTRYLLLCSIATVLTLIGFAVSDRLAGAFVMILLIGLFMSGLFSITLIFSNSLFPGQTERTTSKLIASSGIGGAAFSWLTGRFMEQAPISFTLWFLVALGTLLVLMLFVISRMKPRHSVQYTS</sequence>
<feature type="domain" description="Major facilitator superfamily (MFS) profile" evidence="8">
    <location>
        <begin position="4"/>
        <end position="389"/>
    </location>
</feature>
<evidence type="ECO:0000313" key="10">
    <source>
        <dbReference type="Proteomes" id="UP001057134"/>
    </source>
</evidence>
<evidence type="ECO:0000259" key="8">
    <source>
        <dbReference type="PROSITE" id="PS50850"/>
    </source>
</evidence>
<dbReference type="InterPro" id="IPR020846">
    <property type="entry name" value="MFS_dom"/>
</dbReference>
<dbReference type="PANTHER" id="PTHR23514:SF3">
    <property type="entry name" value="BYPASS OF STOP CODON PROTEIN 6"/>
    <property type="match status" value="1"/>
</dbReference>
<keyword evidence="6 7" id="KW-0472">Membrane</keyword>
<reference evidence="9" key="1">
    <citation type="submission" date="2018-02" db="EMBL/GenBank/DDBJ databases">
        <authorList>
            <person name="Kim S.-K."/>
            <person name="Jung H.-I."/>
            <person name="Lee S.-W."/>
        </authorList>
    </citation>
    <scope>NUCLEOTIDE SEQUENCE</scope>
    <source>
        <strain evidence="9">SK3146</strain>
    </source>
</reference>
<keyword evidence="10" id="KW-1185">Reference proteome</keyword>
<keyword evidence="3" id="KW-0813">Transport</keyword>
<dbReference type="InterPro" id="IPR051788">
    <property type="entry name" value="MFS_Transporter"/>
</dbReference>
<dbReference type="Pfam" id="PF07690">
    <property type="entry name" value="MFS_1"/>
    <property type="match status" value="1"/>
</dbReference>
<gene>
    <name evidence="9" type="primary">glcP</name>
    <name evidence="9" type="ORF">SK3146_02313</name>
</gene>
<evidence type="ECO:0000256" key="1">
    <source>
        <dbReference type="ARBA" id="ARBA00004651"/>
    </source>
</evidence>
<feature type="transmembrane region" description="Helical" evidence="7">
    <location>
        <begin position="131"/>
        <end position="151"/>
    </location>
</feature>
<evidence type="ECO:0000256" key="2">
    <source>
        <dbReference type="ARBA" id="ARBA00008335"/>
    </source>
</evidence>